<reference evidence="1 2" key="1">
    <citation type="submission" date="2017-03" db="EMBL/GenBank/DDBJ databases">
        <title>Genome of the blue death feigning beetle - Asbolus verrucosus.</title>
        <authorList>
            <person name="Rider S.D."/>
        </authorList>
    </citation>
    <scope>NUCLEOTIDE SEQUENCE [LARGE SCALE GENOMIC DNA]</scope>
    <source>
        <strain evidence="1">Butters</strain>
        <tissue evidence="1">Head and leg muscle</tissue>
    </source>
</reference>
<keyword evidence="2" id="KW-1185">Reference proteome</keyword>
<dbReference type="Proteomes" id="UP000292052">
    <property type="component" value="Unassembled WGS sequence"/>
</dbReference>
<dbReference type="AlphaFoldDB" id="A0A482VTC7"/>
<evidence type="ECO:0000313" key="1">
    <source>
        <dbReference type="EMBL" id="RZC36211.1"/>
    </source>
</evidence>
<accession>A0A482VTC7</accession>
<protein>
    <submittedName>
        <fullName evidence="1">Uncharacterized protein</fullName>
    </submittedName>
</protein>
<evidence type="ECO:0000313" key="2">
    <source>
        <dbReference type="Proteomes" id="UP000292052"/>
    </source>
</evidence>
<dbReference type="OrthoDB" id="6778804at2759"/>
<sequence length="71" mass="7955">MISKQTKLSAFATADTSKTVLDKEIKKGEIHLAGDCAELNLSFFLIKAMLQSAMTQKLPRDCIQEDIRLQQ</sequence>
<organism evidence="1 2">
    <name type="scientific">Asbolus verrucosus</name>
    <name type="common">Desert ironclad beetle</name>
    <dbReference type="NCBI Taxonomy" id="1661398"/>
    <lineage>
        <taxon>Eukaryota</taxon>
        <taxon>Metazoa</taxon>
        <taxon>Ecdysozoa</taxon>
        <taxon>Arthropoda</taxon>
        <taxon>Hexapoda</taxon>
        <taxon>Insecta</taxon>
        <taxon>Pterygota</taxon>
        <taxon>Neoptera</taxon>
        <taxon>Endopterygota</taxon>
        <taxon>Coleoptera</taxon>
        <taxon>Polyphaga</taxon>
        <taxon>Cucujiformia</taxon>
        <taxon>Tenebrionidae</taxon>
        <taxon>Pimeliinae</taxon>
        <taxon>Asbolus</taxon>
    </lineage>
</organism>
<dbReference type="EMBL" id="QDEB01064161">
    <property type="protein sequence ID" value="RZC36211.1"/>
    <property type="molecule type" value="Genomic_DNA"/>
</dbReference>
<comment type="caution">
    <text evidence="1">The sequence shown here is derived from an EMBL/GenBank/DDBJ whole genome shotgun (WGS) entry which is preliminary data.</text>
</comment>
<gene>
    <name evidence="1" type="ORF">BDFB_012374</name>
</gene>
<name>A0A482VTC7_ASBVE</name>
<proteinExistence type="predicted"/>